<protein>
    <recommendedName>
        <fullName evidence="1">Reverse transcriptase Ty1/copia-type domain-containing protein</fullName>
    </recommendedName>
</protein>
<dbReference type="InterPro" id="IPR013103">
    <property type="entry name" value="RVT_2"/>
</dbReference>
<dbReference type="InterPro" id="IPR043502">
    <property type="entry name" value="DNA/RNA_pol_sf"/>
</dbReference>
<dbReference type="PANTHER" id="PTHR11439:SF475">
    <property type="entry name" value="CYSTEINE-RICH RLK (RECEPTOR-LIKE PROTEIN KINASE) 8"/>
    <property type="match status" value="1"/>
</dbReference>
<dbReference type="CDD" id="cd09272">
    <property type="entry name" value="RNase_HI_RT_Ty1"/>
    <property type="match status" value="1"/>
</dbReference>
<feature type="domain" description="Reverse transcriptase Ty1/copia-type" evidence="1">
    <location>
        <begin position="6"/>
        <end position="74"/>
    </location>
</feature>
<dbReference type="SUPFAM" id="SSF56672">
    <property type="entry name" value="DNA/RNA polymerases"/>
    <property type="match status" value="1"/>
</dbReference>
<evidence type="ECO:0000313" key="2">
    <source>
        <dbReference type="Proteomes" id="UP000818029"/>
    </source>
</evidence>
<sequence length="189" mass="22321">MTYVYSSLFVKVDRGRLAMVMVYVDDLIVTGDWDEEILRTKRNLSVHFHMKELGQVKHFLGLKVDCSRDGTLLHQWGDELIYAKSKEASFGSYSTNFEICEKYSWLWCFVQERRRLQAEAEYRAAKMATQESIWLMQVLRDLHQPTEYATPLFCDNMSAMRLAENPVFHARTKHVEVHYHFISEKVLQD</sequence>
<name>A0A1U8LGF8_GOSHI</name>
<dbReference type="RefSeq" id="XP_016712468.2">
    <property type="nucleotide sequence ID" value="XM_016856979.2"/>
</dbReference>
<accession>A0A1U8LGF8</accession>
<reference evidence="3" key="2">
    <citation type="submission" date="2025-08" db="UniProtKB">
        <authorList>
            <consortium name="RefSeq"/>
        </authorList>
    </citation>
    <scope>IDENTIFICATION</scope>
</reference>
<dbReference type="STRING" id="3635.A0A1U8LGF8"/>
<reference evidence="2" key="1">
    <citation type="journal article" date="2020" name="Nat. Genet.">
        <title>Genomic diversifications of five Gossypium allopolyploid species and their impact on cotton improvement.</title>
        <authorList>
            <person name="Chen Z.J."/>
            <person name="Sreedasyam A."/>
            <person name="Ando A."/>
            <person name="Song Q."/>
            <person name="De Santiago L.M."/>
            <person name="Hulse-Kemp A.M."/>
            <person name="Ding M."/>
            <person name="Ye W."/>
            <person name="Kirkbride R.C."/>
            <person name="Jenkins J."/>
            <person name="Plott C."/>
            <person name="Lovell J."/>
            <person name="Lin Y.M."/>
            <person name="Vaughn R."/>
            <person name="Liu B."/>
            <person name="Simpson S."/>
            <person name="Scheffler B.E."/>
            <person name="Wen L."/>
            <person name="Saski C.A."/>
            <person name="Grover C.E."/>
            <person name="Hu G."/>
            <person name="Conover J.L."/>
            <person name="Carlson J.W."/>
            <person name="Shu S."/>
            <person name="Boston L.B."/>
            <person name="Williams M."/>
            <person name="Peterson D.G."/>
            <person name="McGee K."/>
            <person name="Jones D.C."/>
            <person name="Wendel J.F."/>
            <person name="Stelly D.M."/>
            <person name="Grimwood J."/>
            <person name="Schmutz J."/>
        </authorList>
    </citation>
    <scope>NUCLEOTIDE SEQUENCE [LARGE SCALE GENOMIC DNA]</scope>
    <source>
        <strain evidence="2">cv. TM-1</strain>
    </source>
</reference>
<evidence type="ECO:0000259" key="1">
    <source>
        <dbReference type="Pfam" id="PF07727"/>
    </source>
</evidence>
<evidence type="ECO:0000313" key="3">
    <source>
        <dbReference type="RefSeq" id="XP_016712468.2"/>
    </source>
</evidence>
<dbReference type="Pfam" id="PF07727">
    <property type="entry name" value="RVT_2"/>
    <property type="match status" value="1"/>
</dbReference>
<proteinExistence type="predicted"/>
<dbReference type="KEGG" id="ghi:107926184"/>
<gene>
    <name evidence="3" type="primary">LOC107926184</name>
</gene>
<dbReference type="PANTHER" id="PTHR11439">
    <property type="entry name" value="GAG-POL-RELATED RETROTRANSPOSON"/>
    <property type="match status" value="1"/>
</dbReference>
<organism evidence="2 3">
    <name type="scientific">Gossypium hirsutum</name>
    <name type="common">Upland cotton</name>
    <name type="synonym">Gossypium mexicanum</name>
    <dbReference type="NCBI Taxonomy" id="3635"/>
    <lineage>
        <taxon>Eukaryota</taxon>
        <taxon>Viridiplantae</taxon>
        <taxon>Streptophyta</taxon>
        <taxon>Embryophyta</taxon>
        <taxon>Tracheophyta</taxon>
        <taxon>Spermatophyta</taxon>
        <taxon>Magnoliopsida</taxon>
        <taxon>eudicotyledons</taxon>
        <taxon>Gunneridae</taxon>
        <taxon>Pentapetalae</taxon>
        <taxon>rosids</taxon>
        <taxon>malvids</taxon>
        <taxon>Malvales</taxon>
        <taxon>Malvaceae</taxon>
        <taxon>Malvoideae</taxon>
        <taxon>Gossypium</taxon>
    </lineage>
</organism>
<dbReference type="GeneID" id="107926184"/>
<dbReference type="PaxDb" id="3635-A0A1U8LGF8"/>
<keyword evidence="2" id="KW-1185">Reference proteome</keyword>
<dbReference type="Proteomes" id="UP000818029">
    <property type="component" value="Chromosome A08"/>
</dbReference>
<dbReference type="AlphaFoldDB" id="A0A1U8LGF8"/>